<organism evidence="1 2">
    <name type="scientific">Dyadobacter soli</name>
    <dbReference type="NCBI Taxonomy" id="659014"/>
    <lineage>
        <taxon>Bacteria</taxon>
        <taxon>Pseudomonadati</taxon>
        <taxon>Bacteroidota</taxon>
        <taxon>Cytophagia</taxon>
        <taxon>Cytophagales</taxon>
        <taxon>Spirosomataceae</taxon>
        <taxon>Dyadobacter</taxon>
    </lineage>
</organism>
<dbReference type="EMBL" id="FNAN01000009">
    <property type="protein sequence ID" value="SDF16756.1"/>
    <property type="molecule type" value="Genomic_DNA"/>
</dbReference>
<dbReference type="AlphaFoldDB" id="A0A1G7IVY5"/>
<sequence length="70" mass="8314">MKTFASMEEAFQWWLTNIYPSLPAEVKKGKLTYAWRDFTYNRGISQARMKEILSEYGEIEVQTLIKYSPK</sequence>
<reference evidence="2" key="1">
    <citation type="submission" date="2016-10" db="EMBL/GenBank/DDBJ databases">
        <authorList>
            <person name="Varghese N."/>
            <person name="Submissions S."/>
        </authorList>
    </citation>
    <scope>NUCLEOTIDE SEQUENCE [LARGE SCALE GENOMIC DNA]</scope>
    <source>
        <strain evidence="2">DSM 25329</strain>
    </source>
</reference>
<accession>A0A1G7IVY5</accession>
<proteinExistence type="predicted"/>
<dbReference type="STRING" id="659014.SAMN04487996_109110"/>
<keyword evidence="2" id="KW-1185">Reference proteome</keyword>
<dbReference type="OrthoDB" id="963183at2"/>
<name>A0A1G7IVY5_9BACT</name>
<gene>
    <name evidence="1" type="ORF">SAMN04487996_109110</name>
</gene>
<protein>
    <submittedName>
        <fullName evidence="1">Uncharacterized protein</fullName>
    </submittedName>
</protein>
<evidence type="ECO:0000313" key="2">
    <source>
        <dbReference type="Proteomes" id="UP000198748"/>
    </source>
</evidence>
<evidence type="ECO:0000313" key="1">
    <source>
        <dbReference type="EMBL" id="SDF16756.1"/>
    </source>
</evidence>
<dbReference type="Proteomes" id="UP000198748">
    <property type="component" value="Unassembled WGS sequence"/>
</dbReference>